<dbReference type="PANTHER" id="PTHR13610">
    <property type="entry name" value="METHYLTRANSFERASE DOMAIN-CONTAINING PROTEIN"/>
    <property type="match status" value="1"/>
</dbReference>
<comment type="caution">
    <text evidence="5">The sequence shown here is derived from an EMBL/GenBank/DDBJ whole genome shotgun (WGS) entry which is preliminary data.</text>
</comment>
<organism evidence="5 6">
    <name type="scientific">Fontibacillus phaseoli</name>
    <dbReference type="NCBI Taxonomy" id="1416533"/>
    <lineage>
        <taxon>Bacteria</taxon>
        <taxon>Bacillati</taxon>
        <taxon>Bacillota</taxon>
        <taxon>Bacilli</taxon>
        <taxon>Bacillales</taxon>
        <taxon>Paenibacillaceae</taxon>
        <taxon>Fontibacillus</taxon>
    </lineage>
</organism>
<dbReference type="InterPro" id="IPR029063">
    <property type="entry name" value="SAM-dependent_MTases_sf"/>
</dbReference>
<dbReference type="Gene3D" id="3.40.50.150">
    <property type="entry name" value="Vaccinia Virus protein VP39"/>
    <property type="match status" value="1"/>
</dbReference>
<dbReference type="GO" id="GO:0032259">
    <property type="term" value="P:methylation"/>
    <property type="evidence" value="ECO:0007669"/>
    <property type="project" value="UniProtKB-KW"/>
</dbReference>
<dbReference type="AlphaFoldDB" id="A0A369B8F2"/>
<evidence type="ECO:0000313" key="5">
    <source>
        <dbReference type="EMBL" id="RCX17810.1"/>
    </source>
</evidence>
<keyword evidence="2 5" id="KW-0808">Transferase</keyword>
<evidence type="ECO:0000256" key="1">
    <source>
        <dbReference type="ARBA" id="ARBA00022603"/>
    </source>
</evidence>
<dbReference type="GO" id="GO:0016279">
    <property type="term" value="F:protein-lysine N-methyltransferase activity"/>
    <property type="evidence" value="ECO:0007669"/>
    <property type="project" value="InterPro"/>
</dbReference>
<name>A0A369B8F2_9BACL</name>
<reference evidence="5 6" key="1">
    <citation type="submission" date="2018-07" db="EMBL/GenBank/DDBJ databases">
        <title>Genomic Encyclopedia of Type Strains, Phase III (KMG-III): the genomes of soil and plant-associated and newly described type strains.</title>
        <authorList>
            <person name="Whitman W."/>
        </authorList>
    </citation>
    <scope>NUCLEOTIDE SEQUENCE [LARGE SCALE GENOMIC DNA]</scope>
    <source>
        <strain evidence="5 6">CECT 8333</strain>
    </source>
</reference>
<evidence type="ECO:0000313" key="6">
    <source>
        <dbReference type="Proteomes" id="UP000253090"/>
    </source>
</evidence>
<sequence length="181" mass="20027">MDTFSSIISALFFVLGISALLSIVITSWRNGISPMPTSALVRHAAMAELRRIGGITNLVEAGSGWGMLALQAAKINPAWNIIGIENSRIPLAVSRVMACWSSVRNVSFLRGDLYKYPYGKADVVICYLFPGAMKRLDPLFREELTAGASVISICFALPGWTPDRIVTCRDMYRTKIYIYKK</sequence>
<accession>A0A369B8F2</accession>
<gene>
    <name evidence="5" type="ORF">DFP94_108171</name>
</gene>
<dbReference type="SUPFAM" id="SSF53335">
    <property type="entry name" value="S-adenosyl-L-methionine-dependent methyltransferases"/>
    <property type="match status" value="1"/>
</dbReference>
<evidence type="ECO:0000256" key="2">
    <source>
        <dbReference type="ARBA" id="ARBA00022679"/>
    </source>
</evidence>
<keyword evidence="1 5" id="KW-0489">Methyltransferase</keyword>
<dbReference type="Proteomes" id="UP000253090">
    <property type="component" value="Unassembled WGS sequence"/>
</dbReference>
<keyword evidence="4" id="KW-0812">Transmembrane</keyword>
<dbReference type="PANTHER" id="PTHR13610:SF11">
    <property type="entry name" value="METHYLTRANSFERASE DOMAIN-CONTAINING PROTEIN"/>
    <property type="match status" value="1"/>
</dbReference>
<dbReference type="RefSeq" id="WP_114497904.1">
    <property type="nucleotide sequence ID" value="NZ_QPJW01000008.1"/>
</dbReference>
<protein>
    <submittedName>
        <fullName evidence="5">Putative methyltransferase</fullName>
    </submittedName>
</protein>
<dbReference type="OrthoDB" id="5510758at2"/>
<keyword evidence="4" id="KW-1133">Transmembrane helix</keyword>
<proteinExistence type="predicted"/>
<dbReference type="InterPro" id="IPR026170">
    <property type="entry name" value="FAM173A/B"/>
</dbReference>
<dbReference type="EMBL" id="QPJW01000008">
    <property type="protein sequence ID" value="RCX17810.1"/>
    <property type="molecule type" value="Genomic_DNA"/>
</dbReference>
<feature type="transmembrane region" description="Helical" evidence="4">
    <location>
        <begin position="6"/>
        <end position="28"/>
    </location>
</feature>
<keyword evidence="3" id="KW-0949">S-adenosyl-L-methionine</keyword>
<evidence type="ECO:0000256" key="3">
    <source>
        <dbReference type="ARBA" id="ARBA00022691"/>
    </source>
</evidence>
<keyword evidence="6" id="KW-1185">Reference proteome</keyword>
<keyword evidence="4" id="KW-0472">Membrane</keyword>
<evidence type="ECO:0000256" key="4">
    <source>
        <dbReference type="SAM" id="Phobius"/>
    </source>
</evidence>